<dbReference type="RefSeq" id="XP_003382321.1">
    <property type="nucleotide sequence ID" value="XM_003382273.1"/>
</dbReference>
<organism evidence="1 2">
    <name type="scientific">Trichinella spiralis</name>
    <name type="common">Trichina worm</name>
    <dbReference type="NCBI Taxonomy" id="6334"/>
    <lineage>
        <taxon>Eukaryota</taxon>
        <taxon>Metazoa</taxon>
        <taxon>Ecdysozoa</taxon>
        <taxon>Nematoda</taxon>
        <taxon>Enoplea</taxon>
        <taxon>Dorylaimia</taxon>
        <taxon>Trichinellida</taxon>
        <taxon>Trichinellidae</taxon>
        <taxon>Trichinella</taxon>
    </lineage>
</organism>
<reference evidence="1 2" key="1">
    <citation type="submission" date="2015-01" db="EMBL/GenBank/DDBJ databases">
        <title>Evolution of Trichinella species and genotypes.</title>
        <authorList>
            <person name="Korhonen P.K."/>
            <person name="Edoardo P."/>
            <person name="Giuseppe L.R."/>
            <person name="Gasser R.B."/>
        </authorList>
    </citation>
    <scope>NUCLEOTIDE SEQUENCE [LARGE SCALE GENOMIC DNA]</scope>
    <source>
        <strain evidence="1">ISS3</strain>
    </source>
</reference>
<evidence type="ECO:0000313" key="1">
    <source>
        <dbReference type="EMBL" id="KRY33222.1"/>
    </source>
</evidence>
<keyword evidence="2" id="KW-1185">Reference proteome</keyword>
<name>E5S0Q8_TRISP</name>
<gene>
    <name evidence="1" type="ORF">T01_1331</name>
</gene>
<proteinExistence type="predicted"/>
<dbReference type="EMBL" id="JYDH01000085">
    <property type="protein sequence ID" value="KRY33222.1"/>
    <property type="molecule type" value="Genomic_DNA"/>
</dbReference>
<protein>
    <submittedName>
        <fullName evidence="1">Uncharacterized protein</fullName>
    </submittedName>
</protein>
<evidence type="ECO:0000313" key="2">
    <source>
        <dbReference type="Proteomes" id="UP000054776"/>
    </source>
</evidence>
<comment type="caution">
    <text evidence="1">The sequence shown here is derived from an EMBL/GenBank/DDBJ whole genome shotgun (WGS) entry which is preliminary data.</text>
</comment>
<dbReference type="HOGENOM" id="CLU_2309621_0_0_1"/>
<dbReference type="Proteomes" id="UP000054776">
    <property type="component" value="Unassembled WGS sequence"/>
</dbReference>
<dbReference type="AlphaFoldDB" id="E5S0Q8"/>
<accession>E5S0Q8</accession>
<dbReference type="KEGG" id="tsp:Tsp_09160"/>
<dbReference type="OrthoDB" id="10419009at2759"/>
<dbReference type="InParanoid" id="E5S0Q8"/>
<sequence length="109" mass="12452">MADIPKLRLVTNRRGNTPLVYEGRAYKLLHTGKRDKKECKRGVTNNLDVTAVIRRTPHGDDSPVDEHIAYKMEKRVILKKRSSEEAKTLLQIYDEEAFLGVPCSGFLKL</sequence>